<evidence type="ECO:0000313" key="1">
    <source>
        <dbReference type="EMBL" id="ASU83551.1"/>
    </source>
</evidence>
<proteinExistence type="predicted"/>
<accession>A0A223S623</accession>
<protein>
    <submittedName>
        <fullName evidence="1">Uncharacterized protein</fullName>
    </submittedName>
</protein>
<reference evidence="1 2" key="1">
    <citation type="submission" date="2017-08" db="EMBL/GenBank/DDBJ databases">
        <title>The complete genome sequence of Nocardiopsis gilva YIM 90087.</title>
        <authorList>
            <person name="Yin M."/>
            <person name="Tang S."/>
        </authorList>
    </citation>
    <scope>NUCLEOTIDE SEQUENCE [LARGE SCALE GENOMIC DNA]</scope>
    <source>
        <strain evidence="1 2">YIM 90087</strain>
    </source>
</reference>
<dbReference type="EMBL" id="CP022753">
    <property type="protein sequence ID" value="ASU83551.1"/>
    <property type="molecule type" value="Genomic_DNA"/>
</dbReference>
<evidence type="ECO:0000313" key="2">
    <source>
        <dbReference type="Proteomes" id="UP000215005"/>
    </source>
</evidence>
<name>A0A223S623_9ACTN</name>
<keyword evidence="2" id="KW-1185">Reference proteome</keyword>
<dbReference type="RefSeq" id="WP_017616844.1">
    <property type="nucleotide sequence ID" value="NZ_ANBG01000025.1"/>
</dbReference>
<dbReference type="AlphaFoldDB" id="A0A223S623"/>
<dbReference type="Proteomes" id="UP000215005">
    <property type="component" value="Chromosome"/>
</dbReference>
<organism evidence="1 2">
    <name type="scientific">Nocardiopsis gilva YIM 90087</name>
    <dbReference type="NCBI Taxonomy" id="1235441"/>
    <lineage>
        <taxon>Bacteria</taxon>
        <taxon>Bacillati</taxon>
        <taxon>Actinomycetota</taxon>
        <taxon>Actinomycetes</taxon>
        <taxon>Streptosporangiales</taxon>
        <taxon>Nocardiopsidaceae</taxon>
        <taxon>Nocardiopsis</taxon>
    </lineage>
</organism>
<dbReference type="OrthoDB" id="5198409at2"/>
<dbReference type="KEGG" id="ngv:CDO52_12815"/>
<sequence length="79" mass="8815">MPTVRFESRTATAKRRVKCSGGCGKTLTRQRTFMQTISPFNRDPGTGLPRTAEQVQEAVNREADAWQPQATCTNCDTDH</sequence>
<gene>
    <name evidence="1" type="ORF">CDO52_12815</name>
</gene>